<organism evidence="5">
    <name type="scientific">marine sediment metagenome</name>
    <dbReference type="NCBI Taxonomy" id="412755"/>
    <lineage>
        <taxon>unclassified sequences</taxon>
        <taxon>metagenomes</taxon>
        <taxon>ecological metagenomes</taxon>
    </lineage>
</organism>
<reference evidence="5" key="1">
    <citation type="journal article" date="2014" name="Front. Microbiol.">
        <title>High frequency of phylogenetically diverse reductive dehalogenase-homologous genes in deep subseafloor sedimentary metagenomes.</title>
        <authorList>
            <person name="Kawai M."/>
            <person name="Futagami T."/>
            <person name="Toyoda A."/>
            <person name="Takaki Y."/>
            <person name="Nishi S."/>
            <person name="Hori S."/>
            <person name="Arai W."/>
            <person name="Tsubouchi T."/>
            <person name="Morono Y."/>
            <person name="Uchiyama I."/>
            <person name="Ito T."/>
            <person name="Fujiyama A."/>
            <person name="Inagaki F."/>
            <person name="Takami H."/>
        </authorList>
    </citation>
    <scope>NUCLEOTIDE SEQUENCE</scope>
    <source>
        <strain evidence="5">Expedition CK06-06</strain>
    </source>
</reference>
<protein>
    <recommendedName>
        <fullName evidence="4">Outer membrane lipoprotein BamD-like domain-containing protein</fullName>
    </recommendedName>
</protein>
<evidence type="ECO:0000256" key="1">
    <source>
        <dbReference type="ARBA" id="ARBA00022729"/>
    </source>
</evidence>
<name>X0X2K9_9ZZZZ</name>
<keyword evidence="3" id="KW-0998">Cell outer membrane</keyword>
<dbReference type="Gene3D" id="1.25.40.10">
    <property type="entry name" value="Tetratricopeptide repeat domain"/>
    <property type="match status" value="1"/>
</dbReference>
<dbReference type="EMBL" id="BARS01040581">
    <property type="protein sequence ID" value="GAG37260.1"/>
    <property type="molecule type" value="Genomic_DNA"/>
</dbReference>
<gene>
    <name evidence="5" type="ORF">S01H1_61835</name>
</gene>
<evidence type="ECO:0000313" key="5">
    <source>
        <dbReference type="EMBL" id="GAG37260.1"/>
    </source>
</evidence>
<dbReference type="AlphaFoldDB" id="X0X2K9"/>
<dbReference type="PROSITE" id="PS50005">
    <property type="entry name" value="TPR"/>
    <property type="match status" value="1"/>
</dbReference>
<dbReference type="InterPro" id="IPR011990">
    <property type="entry name" value="TPR-like_helical_dom_sf"/>
</dbReference>
<dbReference type="InterPro" id="IPR019734">
    <property type="entry name" value="TPR_rpt"/>
</dbReference>
<evidence type="ECO:0000256" key="2">
    <source>
        <dbReference type="ARBA" id="ARBA00023136"/>
    </source>
</evidence>
<keyword evidence="1" id="KW-0732">Signal</keyword>
<dbReference type="InterPro" id="IPR039565">
    <property type="entry name" value="BamD-like"/>
</dbReference>
<dbReference type="NCBIfam" id="TIGR03302">
    <property type="entry name" value="OM_YfiO"/>
    <property type="match status" value="1"/>
</dbReference>
<evidence type="ECO:0000259" key="4">
    <source>
        <dbReference type="Pfam" id="PF13525"/>
    </source>
</evidence>
<feature type="non-terminal residue" evidence="5">
    <location>
        <position position="1"/>
    </location>
</feature>
<feature type="domain" description="Outer membrane lipoprotein BamD-like" evidence="4">
    <location>
        <begin position="19"/>
        <end position="202"/>
    </location>
</feature>
<sequence length="247" mass="28616">PYCFGCGGKKTEISPDVAASDEEMYRLGEKFLKKDPEKARLYLRQIIDSFPKSFYAQRAKLAIADSYFKQRDEGSLIIAASEYREFISLYPYSPSAPYAQNQIAITFFKKALKPGRDQTKTQQALAEFKKVVTNYPLSEEAKSSREKIKECEERLAEHTLSIGKHYYKVKTFKAAVSRLLEILTDYPDYSKMDKVYFLLGDSYYNQNNLEQSVPYFTKLITDFPQSKLAKKAKAKMEEIEKKQKEKK</sequence>
<proteinExistence type="predicted"/>
<dbReference type="SUPFAM" id="SSF48452">
    <property type="entry name" value="TPR-like"/>
    <property type="match status" value="1"/>
</dbReference>
<evidence type="ECO:0000256" key="3">
    <source>
        <dbReference type="ARBA" id="ARBA00023237"/>
    </source>
</evidence>
<dbReference type="Pfam" id="PF13525">
    <property type="entry name" value="YfiO"/>
    <property type="match status" value="1"/>
</dbReference>
<comment type="caution">
    <text evidence="5">The sequence shown here is derived from an EMBL/GenBank/DDBJ whole genome shotgun (WGS) entry which is preliminary data.</text>
</comment>
<dbReference type="InterPro" id="IPR017689">
    <property type="entry name" value="BamD"/>
</dbReference>
<keyword evidence="2" id="KW-0472">Membrane</keyword>
<accession>X0X2K9</accession>